<dbReference type="PANTHER" id="PTHR42718:SF9">
    <property type="entry name" value="MAJOR FACILITATOR SUPERFAMILY MULTIDRUG TRANSPORTER MFSC"/>
    <property type="match status" value="1"/>
</dbReference>
<dbReference type="GO" id="GO:0016020">
    <property type="term" value="C:membrane"/>
    <property type="evidence" value="ECO:0007669"/>
    <property type="project" value="UniProtKB-SubCell"/>
</dbReference>
<evidence type="ECO:0000256" key="2">
    <source>
        <dbReference type="ARBA" id="ARBA00022448"/>
    </source>
</evidence>
<dbReference type="EMBL" id="JAVFHQ010000073">
    <property type="protein sequence ID" value="KAK4540170.1"/>
    <property type="molecule type" value="Genomic_DNA"/>
</dbReference>
<organism evidence="9 10">
    <name type="scientific">Oleoguttula mirabilis</name>
    <dbReference type="NCBI Taxonomy" id="1507867"/>
    <lineage>
        <taxon>Eukaryota</taxon>
        <taxon>Fungi</taxon>
        <taxon>Dikarya</taxon>
        <taxon>Ascomycota</taxon>
        <taxon>Pezizomycotina</taxon>
        <taxon>Dothideomycetes</taxon>
        <taxon>Dothideomycetidae</taxon>
        <taxon>Mycosphaerellales</taxon>
        <taxon>Teratosphaeriaceae</taxon>
        <taxon>Oleoguttula</taxon>
    </lineage>
</organism>
<feature type="domain" description="Major facilitator superfamily (MFS) profile" evidence="8">
    <location>
        <begin position="73"/>
        <end position="544"/>
    </location>
</feature>
<keyword evidence="4 7" id="KW-1133">Transmembrane helix</keyword>
<reference evidence="9 10" key="1">
    <citation type="submission" date="2021-11" db="EMBL/GenBank/DDBJ databases">
        <title>Black yeast isolated from Biological Soil Crust.</title>
        <authorList>
            <person name="Kurbessoian T."/>
        </authorList>
    </citation>
    <scope>NUCLEOTIDE SEQUENCE [LARGE SCALE GENOMIC DNA]</scope>
    <source>
        <strain evidence="9 10">CCFEE 5522</strain>
    </source>
</reference>
<evidence type="ECO:0000313" key="9">
    <source>
        <dbReference type="EMBL" id="KAK4540170.1"/>
    </source>
</evidence>
<feature type="transmembrane region" description="Helical" evidence="7">
    <location>
        <begin position="71"/>
        <end position="98"/>
    </location>
</feature>
<feature type="compositionally biased region" description="Basic and acidic residues" evidence="6">
    <location>
        <begin position="1"/>
        <end position="20"/>
    </location>
</feature>
<gene>
    <name evidence="9" type="ORF">LTR36_009756</name>
</gene>
<feature type="transmembrane region" description="Helical" evidence="7">
    <location>
        <begin position="336"/>
        <end position="361"/>
    </location>
</feature>
<keyword evidence="10" id="KW-1185">Reference proteome</keyword>
<feature type="transmembrane region" description="Helical" evidence="7">
    <location>
        <begin position="401"/>
        <end position="421"/>
    </location>
</feature>
<evidence type="ECO:0000256" key="7">
    <source>
        <dbReference type="SAM" id="Phobius"/>
    </source>
</evidence>
<feature type="transmembrane region" description="Helical" evidence="7">
    <location>
        <begin position="110"/>
        <end position="127"/>
    </location>
</feature>
<evidence type="ECO:0000313" key="10">
    <source>
        <dbReference type="Proteomes" id="UP001324427"/>
    </source>
</evidence>
<feature type="region of interest" description="Disordered" evidence="6">
    <location>
        <begin position="1"/>
        <end position="61"/>
    </location>
</feature>
<dbReference type="AlphaFoldDB" id="A0AAV9J685"/>
<dbReference type="GO" id="GO:0022857">
    <property type="term" value="F:transmembrane transporter activity"/>
    <property type="evidence" value="ECO:0007669"/>
    <property type="project" value="InterPro"/>
</dbReference>
<proteinExistence type="predicted"/>
<keyword evidence="5 7" id="KW-0472">Membrane</keyword>
<comment type="caution">
    <text evidence="9">The sequence shown here is derived from an EMBL/GenBank/DDBJ whole genome shotgun (WGS) entry which is preliminary data.</text>
</comment>
<feature type="transmembrane region" description="Helical" evidence="7">
    <location>
        <begin position="373"/>
        <end position="394"/>
    </location>
</feature>
<keyword evidence="3 7" id="KW-0812">Transmembrane</keyword>
<feature type="transmembrane region" description="Helical" evidence="7">
    <location>
        <begin position="170"/>
        <end position="190"/>
    </location>
</feature>
<evidence type="ECO:0000256" key="5">
    <source>
        <dbReference type="ARBA" id="ARBA00023136"/>
    </source>
</evidence>
<accession>A0AAV9J685</accession>
<evidence type="ECO:0000256" key="6">
    <source>
        <dbReference type="SAM" id="MobiDB-lite"/>
    </source>
</evidence>
<evidence type="ECO:0000256" key="4">
    <source>
        <dbReference type="ARBA" id="ARBA00022989"/>
    </source>
</evidence>
<sequence length="551" mass="58840">MEDRSGGRKRPIPDVGRHNADTASVNEDDSPSSKEQYDTATSPVEEHDVETAIQQTASHGSQLPMSRARTVALVITLTGAAFLNTLSVQAAVIVLPTIGRDLHIPSARQQWIVSAYSLAFGCFLLLWGRLADVYGKRIIFIWGSAWVCLVTLICPFIPNEIGFDVFRGLQGLGAAANVPTAIGILGVTFAPGKAKNYAFATYSAGAPLGSVFGNILGGVVAEYASWKWIFWILAILAAVVTAAGHFVIPLPAIKSQNEVKNAVDWVGGTIITIALFALMFALTEGNVVGWGEPYIGAIIGCSIVLIVAFIAWQLYLEKKTMRPPLVKVSIFKNARVSAAMFTMAMFFASFSNFLVFATYYFQDYHGRDPIQTTVRFLPTGVVGVMTIFVTSQILARVKVNYILMFGTLCCTVATLLFAIPINPNKTYWAYAFPAMCLSVLGADTLFPSLILFTAHSLPREDQSLGGAIINAVGQVGRAIGLAIGTAIQIAVQESRAGAAKSAVTGAADLGNPAFLAGLRAAEWFNAGMAFSAFVVVTIAFRGAGIIGKAKK</sequence>
<dbReference type="Proteomes" id="UP001324427">
    <property type="component" value="Unassembled WGS sequence"/>
</dbReference>
<feature type="transmembrane region" description="Helical" evidence="7">
    <location>
        <begin position="523"/>
        <end position="546"/>
    </location>
</feature>
<dbReference type="SUPFAM" id="SSF103473">
    <property type="entry name" value="MFS general substrate transporter"/>
    <property type="match status" value="1"/>
</dbReference>
<feature type="transmembrane region" description="Helical" evidence="7">
    <location>
        <begin position="294"/>
        <end position="315"/>
    </location>
</feature>
<name>A0AAV9J685_9PEZI</name>
<dbReference type="Gene3D" id="1.20.1720.10">
    <property type="entry name" value="Multidrug resistance protein D"/>
    <property type="match status" value="1"/>
</dbReference>
<protein>
    <recommendedName>
        <fullName evidence="8">Major facilitator superfamily (MFS) profile domain-containing protein</fullName>
    </recommendedName>
</protein>
<evidence type="ECO:0000256" key="1">
    <source>
        <dbReference type="ARBA" id="ARBA00004141"/>
    </source>
</evidence>
<dbReference type="CDD" id="cd17476">
    <property type="entry name" value="MFS_Amf1_MDR_like"/>
    <property type="match status" value="1"/>
</dbReference>
<dbReference type="InterPro" id="IPR020846">
    <property type="entry name" value="MFS_dom"/>
</dbReference>
<evidence type="ECO:0000259" key="8">
    <source>
        <dbReference type="PROSITE" id="PS50850"/>
    </source>
</evidence>
<comment type="subcellular location">
    <subcellularLocation>
        <location evidence="1">Membrane</location>
        <topology evidence="1">Multi-pass membrane protein</topology>
    </subcellularLocation>
</comment>
<dbReference type="InterPro" id="IPR011701">
    <property type="entry name" value="MFS"/>
</dbReference>
<feature type="transmembrane region" description="Helical" evidence="7">
    <location>
        <begin position="228"/>
        <end position="250"/>
    </location>
</feature>
<dbReference type="InterPro" id="IPR036259">
    <property type="entry name" value="MFS_trans_sf"/>
</dbReference>
<feature type="transmembrane region" description="Helical" evidence="7">
    <location>
        <begin position="427"/>
        <end position="452"/>
    </location>
</feature>
<dbReference type="Gene3D" id="1.20.1250.20">
    <property type="entry name" value="MFS general substrate transporter like domains"/>
    <property type="match status" value="1"/>
</dbReference>
<dbReference type="PANTHER" id="PTHR42718">
    <property type="entry name" value="MAJOR FACILITATOR SUPERFAMILY MULTIDRUG TRANSPORTER MFSC"/>
    <property type="match status" value="1"/>
</dbReference>
<evidence type="ECO:0000256" key="3">
    <source>
        <dbReference type="ARBA" id="ARBA00022692"/>
    </source>
</evidence>
<dbReference type="Pfam" id="PF07690">
    <property type="entry name" value="MFS_1"/>
    <property type="match status" value="1"/>
</dbReference>
<feature type="compositionally biased region" description="Polar residues" evidence="6">
    <location>
        <begin position="52"/>
        <end position="61"/>
    </location>
</feature>
<dbReference type="PROSITE" id="PS50850">
    <property type="entry name" value="MFS"/>
    <property type="match status" value="1"/>
</dbReference>
<feature type="transmembrane region" description="Helical" evidence="7">
    <location>
        <begin position="197"/>
        <end position="216"/>
    </location>
</feature>
<feature type="transmembrane region" description="Helical" evidence="7">
    <location>
        <begin position="262"/>
        <end position="282"/>
    </location>
</feature>
<keyword evidence="2" id="KW-0813">Transport</keyword>
<feature type="transmembrane region" description="Helical" evidence="7">
    <location>
        <begin position="139"/>
        <end position="158"/>
    </location>
</feature>